<keyword evidence="2" id="KW-1185">Reference proteome</keyword>
<proteinExistence type="predicted"/>
<sequence length="157" mass="17594">AIAFKDNKYKKQKVDNTNKIIHSETLNIHRDKLSEITNMNVSRRCGVCGQAGHNSRTCHEHNNLLLSLERYNAENPDSESMDKNLTSHANISRCCGICGQVGHNARTYVSQDENINYEADDSLLSVENNIVNVTKIADRNITSHDNKSHHCSVCGQT</sequence>
<organism evidence="1 2">
    <name type="scientific">Cetraspora pellucida</name>
    <dbReference type="NCBI Taxonomy" id="1433469"/>
    <lineage>
        <taxon>Eukaryota</taxon>
        <taxon>Fungi</taxon>
        <taxon>Fungi incertae sedis</taxon>
        <taxon>Mucoromycota</taxon>
        <taxon>Glomeromycotina</taxon>
        <taxon>Glomeromycetes</taxon>
        <taxon>Diversisporales</taxon>
        <taxon>Gigasporaceae</taxon>
        <taxon>Cetraspora</taxon>
    </lineage>
</organism>
<feature type="non-terminal residue" evidence="1">
    <location>
        <position position="157"/>
    </location>
</feature>
<protein>
    <submittedName>
        <fullName evidence="1">2827_t:CDS:1</fullName>
    </submittedName>
</protein>
<name>A0ACA9QXT6_9GLOM</name>
<evidence type="ECO:0000313" key="2">
    <source>
        <dbReference type="Proteomes" id="UP000789366"/>
    </source>
</evidence>
<dbReference type="EMBL" id="CAJVPW010052571">
    <property type="protein sequence ID" value="CAG8768437.1"/>
    <property type="molecule type" value="Genomic_DNA"/>
</dbReference>
<evidence type="ECO:0000313" key="1">
    <source>
        <dbReference type="EMBL" id="CAG8768437.1"/>
    </source>
</evidence>
<accession>A0ACA9QXT6</accession>
<comment type="caution">
    <text evidence="1">The sequence shown here is derived from an EMBL/GenBank/DDBJ whole genome shotgun (WGS) entry which is preliminary data.</text>
</comment>
<feature type="non-terminal residue" evidence="1">
    <location>
        <position position="1"/>
    </location>
</feature>
<gene>
    <name evidence="1" type="ORF">SPELUC_LOCUS15621</name>
</gene>
<reference evidence="1" key="1">
    <citation type="submission" date="2021-06" db="EMBL/GenBank/DDBJ databases">
        <authorList>
            <person name="Kallberg Y."/>
            <person name="Tangrot J."/>
            <person name="Rosling A."/>
        </authorList>
    </citation>
    <scope>NUCLEOTIDE SEQUENCE</scope>
    <source>
        <strain evidence="1">28 12/20/2015</strain>
    </source>
</reference>
<dbReference type="Proteomes" id="UP000789366">
    <property type="component" value="Unassembled WGS sequence"/>
</dbReference>